<dbReference type="SUPFAM" id="SSF49464">
    <property type="entry name" value="Carboxypeptidase regulatory domain-like"/>
    <property type="match status" value="1"/>
</dbReference>
<name>A0A2U3KQJ0_9BACT</name>
<evidence type="ECO:0000256" key="3">
    <source>
        <dbReference type="ARBA" id="ARBA00023237"/>
    </source>
</evidence>
<gene>
    <name evidence="5" type="ORF">SBA1_400012</name>
</gene>
<dbReference type="SUPFAM" id="SSF56935">
    <property type="entry name" value="Porins"/>
    <property type="match status" value="1"/>
</dbReference>
<protein>
    <submittedName>
        <fullName evidence="5">Cna B-type protein</fullName>
    </submittedName>
</protein>
<proteinExistence type="predicted"/>
<dbReference type="InterPro" id="IPR057601">
    <property type="entry name" value="Oar-like_b-barrel"/>
</dbReference>
<sequence>MMLSRKFLVSGILVGLFSLAVLGTAVGQSDRGAIAGSVLDSSGAAITGASVTLKGVDTGSVYKTESTSTGGYRVNDLAIGRYDVTVEATGFKMSLQKGVEIQISTVASLNITLQPGDVKEEVTVLADAPKIQTDSSDIGTVVEDRQIHDLPLSLNASGSFMRSPETFIFLVPGTIGQGTVGANGAAGVYETKISGGQNFGSEVLLDGASAQRSDAGTAFDQTAPSIEALTEFKVTTSTPSAQFGHTSGGVESFTTKSGTNSYHGSVFELFRNEALDANSWNNDFNATSSGLVPVKPRDRQNDFGGSLGGPVRIPHLYNGHDKTFFFFVWEQYRNRRGLSNDLLTLPTQAERGGDFSALLGPGLKDPVTGAKVINPCTGTQVLQGQIFDPSTTKVVGTQTCRMPFAGNKITNLSPVAQKILSYLPEPNVPGLPSNGVPGLNKNYLNPATLDHVVVTQMSFRIDENLTEKSKLFFSYHSREQPWLNGDNFDLPPPLTPGNYYNYYFTHYLRFGWDYIASPSVLNHLAVGFNRVYTSDKPPSLNGSDWDQVLGIPGASGPTFPQIAFNGGQYGIGYSSLSNNNFNKQVPNALVVADSVSWTKGRHSFRFGFDWRSYQYSATNVISSPNYTFANNETTFTPPSQNVNTSLTGDPFASFLLGLPDDENLTVSSHVSRWAQNYYATFVQDDVKVSRALTVNAGLRWEIETPRHEAIGAQSVLSLTANNPDSPGTPGALIYGKSATGATTYFKDFGPRIGFAYAPDFVKNTVFRGAYSIYYAPLTYSDFGYSLSSGTTVNPNFQNADSFTPVSSLDAGFPAYTLPGNTQDPTLNSLNHNGVNYVAPGYGRPGMVQNWDVEIQHQLATDLIFSVGYVGQHATRLRSNLAEVNSPNPKYNSLGPALGYAVDGTDGNNGPTILAGLGVTVPSWFVSGWGEPQSGGTATIGQLLRPFPQYWNFSTAQILENLGQSTYNALQATLERRFRNGLNVLASYTYSKTITDADSAFWLESAFNSNVYGAQNPYNLKGEKAVSYQDVPHAFAISYMYEFPAGPGKRYFTHGVASKVVGGWQISGVHRYQSGAPTVINDYYGNSNPYSTGNYRLSLTGQPIFRGGKWTPALNSNWNSGCTAVNGIQTANTPPPGSPPYPVGPVNCGAFEDPNAVSLTAKTGYAFGNLPSVVGWWRSPWYKNEDFSVLKRTTIAEGKDILFKLDIPNAFNRHTFGGIDGWAGDPTFGVPGGGGHGVINAPRQIQATLRYEF</sequence>
<feature type="domain" description="TonB-dependent transporter Oar-like beta-barrel" evidence="4">
    <location>
        <begin position="254"/>
        <end position="1245"/>
    </location>
</feature>
<dbReference type="EMBL" id="OMOD01000134">
    <property type="protein sequence ID" value="SPF41867.1"/>
    <property type="molecule type" value="Genomic_DNA"/>
</dbReference>
<keyword evidence="2" id="KW-0472">Membrane</keyword>
<dbReference type="InterPro" id="IPR008969">
    <property type="entry name" value="CarboxyPept-like_regulatory"/>
</dbReference>
<evidence type="ECO:0000259" key="4">
    <source>
        <dbReference type="Pfam" id="PF25183"/>
    </source>
</evidence>
<organism evidence="5 6">
    <name type="scientific">Candidatus Sulfotelmatobacter kueseliae</name>
    <dbReference type="NCBI Taxonomy" id="2042962"/>
    <lineage>
        <taxon>Bacteria</taxon>
        <taxon>Pseudomonadati</taxon>
        <taxon>Acidobacteriota</taxon>
        <taxon>Terriglobia</taxon>
        <taxon>Terriglobales</taxon>
        <taxon>Candidatus Korobacteraceae</taxon>
        <taxon>Candidatus Sulfotelmatobacter</taxon>
    </lineage>
</organism>
<keyword evidence="3" id="KW-0998">Cell outer membrane</keyword>
<dbReference type="AlphaFoldDB" id="A0A2U3KQJ0"/>
<dbReference type="Gene3D" id="2.40.170.20">
    <property type="entry name" value="TonB-dependent receptor, beta-barrel domain"/>
    <property type="match status" value="1"/>
</dbReference>
<dbReference type="Pfam" id="PF25183">
    <property type="entry name" value="OMP_b-brl_4"/>
    <property type="match status" value="1"/>
</dbReference>
<comment type="subcellular location">
    <subcellularLocation>
        <location evidence="1">Cell outer membrane</location>
    </subcellularLocation>
</comment>
<dbReference type="InterPro" id="IPR036942">
    <property type="entry name" value="Beta-barrel_TonB_sf"/>
</dbReference>
<dbReference type="Pfam" id="PF13620">
    <property type="entry name" value="CarboxypepD_reg"/>
    <property type="match status" value="1"/>
</dbReference>
<dbReference type="Gene3D" id="2.60.40.1120">
    <property type="entry name" value="Carboxypeptidase-like, regulatory domain"/>
    <property type="match status" value="1"/>
</dbReference>
<accession>A0A2U3KQJ0</accession>
<evidence type="ECO:0000313" key="5">
    <source>
        <dbReference type="EMBL" id="SPF41867.1"/>
    </source>
</evidence>
<evidence type="ECO:0000313" key="6">
    <source>
        <dbReference type="Proteomes" id="UP000238701"/>
    </source>
</evidence>
<reference evidence="6" key="1">
    <citation type="submission" date="2018-02" db="EMBL/GenBank/DDBJ databases">
        <authorList>
            <person name="Hausmann B."/>
        </authorList>
    </citation>
    <scope>NUCLEOTIDE SEQUENCE [LARGE SCALE GENOMIC DNA]</scope>
    <source>
        <strain evidence="6">Peat soil MAG SbA1</strain>
    </source>
</reference>
<evidence type="ECO:0000256" key="1">
    <source>
        <dbReference type="ARBA" id="ARBA00004442"/>
    </source>
</evidence>
<evidence type="ECO:0000256" key="2">
    <source>
        <dbReference type="ARBA" id="ARBA00023136"/>
    </source>
</evidence>
<dbReference type="GO" id="GO:0009279">
    <property type="term" value="C:cell outer membrane"/>
    <property type="evidence" value="ECO:0007669"/>
    <property type="project" value="UniProtKB-SubCell"/>
</dbReference>
<dbReference type="OrthoDB" id="97893at2"/>
<dbReference type="Proteomes" id="UP000238701">
    <property type="component" value="Unassembled WGS sequence"/>
</dbReference>